<dbReference type="InterPro" id="IPR019490">
    <property type="entry name" value="Glu6P/Mann6P_isomerase_C"/>
</dbReference>
<dbReference type="Pfam" id="PF10432">
    <property type="entry name" value="bact-PGI_C"/>
    <property type="match status" value="1"/>
</dbReference>
<accession>A0A2M7VDJ2</accession>
<evidence type="ECO:0000313" key="5">
    <source>
        <dbReference type="Proteomes" id="UP000230405"/>
    </source>
</evidence>
<evidence type="ECO:0000256" key="1">
    <source>
        <dbReference type="ARBA" id="ARBA00010523"/>
    </source>
</evidence>
<dbReference type="AlphaFoldDB" id="A0A2M7VDJ2"/>
<dbReference type="SUPFAM" id="SSF53697">
    <property type="entry name" value="SIS domain"/>
    <property type="match status" value="1"/>
</dbReference>
<evidence type="ECO:0000259" key="3">
    <source>
        <dbReference type="PROSITE" id="PS51464"/>
    </source>
</evidence>
<dbReference type="Pfam" id="PF01380">
    <property type="entry name" value="SIS"/>
    <property type="match status" value="1"/>
</dbReference>
<name>A0A2M7VDJ2_9BACT</name>
<feature type="domain" description="SIS" evidence="3">
    <location>
        <begin position="34"/>
        <end position="190"/>
    </location>
</feature>
<organism evidence="4 5">
    <name type="scientific">Candidatus Komeilibacteria bacterium CG_4_10_14_0_2_um_filter_37_10</name>
    <dbReference type="NCBI Taxonomy" id="1974470"/>
    <lineage>
        <taxon>Bacteria</taxon>
        <taxon>Candidatus Komeiliibacteriota</taxon>
    </lineage>
</organism>
<dbReference type="Gene3D" id="3.40.50.10490">
    <property type="entry name" value="Glucose-6-phosphate isomerase like protein, domain 1"/>
    <property type="match status" value="2"/>
</dbReference>
<keyword evidence="2" id="KW-0413">Isomerase</keyword>
<dbReference type="InterPro" id="IPR001347">
    <property type="entry name" value="SIS_dom"/>
</dbReference>
<dbReference type="GO" id="GO:0004347">
    <property type="term" value="F:glucose-6-phosphate isomerase activity"/>
    <property type="evidence" value="ECO:0007669"/>
    <property type="project" value="InterPro"/>
</dbReference>
<comment type="similarity">
    <text evidence="1">Belongs to the PGI/PMI family.</text>
</comment>
<dbReference type="EMBL" id="PFPO01000084">
    <property type="protein sequence ID" value="PIZ98512.1"/>
    <property type="molecule type" value="Genomic_DNA"/>
</dbReference>
<evidence type="ECO:0000256" key="2">
    <source>
        <dbReference type="ARBA" id="ARBA00023235"/>
    </source>
</evidence>
<dbReference type="GO" id="GO:0004476">
    <property type="term" value="F:mannose-6-phosphate isomerase activity"/>
    <property type="evidence" value="ECO:0007669"/>
    <property type="project" value="InterPro"/>
</dbReference>
<dbReference type="Proteomes" id="UP000230405">
    <property type="component" value="Unassembled WGS sequence"/>
</dbReference>
<dbReference type="GO" id="GO:1901135">
    <property type="term" value="P:carbohydrate derivative metabolic process"/>
    <property type="evidence" value="ECO:0007669"/>
    <property type="project" value="InterPro"/>
</dbReference>
<dbReference type="GO" id="GO:0005975">
    <property type="term" value="P:carbohydrate metabolic process"/>
    <property type="evidence" value="ECO:0007669"/>
    <property type="project" value="InterPro"/>
</dbReference>
<sequence>MITLQKQYQLLLKSIELLPQQIIAGRQLKIKTSLIAKIKTADNVIVCGMGGSALGFDLVRHALGSYLKKPVIINSHYHLPAFANQRSLIILASYSGSTAETINCAREANKKKFNTITVCGQAKSALAKIPTTQLLLFTGQYNPSQQPRWGIGYFIGFFIQLLTDLEWSLWPTNKITTDFINESVISDPKNKQNLVHRQLLIIAGEHLIGNAHILNNQINETAKNISYWLTLPELNHHFLEGLVKPRGLVKEKLAVIFLESSLYSPAIKKRLLLTKQIFHKNGAKVISLQTLAKNIWLDSLSTLHLGAILCYDMARWNNVDPMKIPQVDYFKQRLSHH</sequence>
<reference evidence="5" key="1">
    <citation type="submission" date="2017-09" db="EMBL/GenBank/DDBJ databases">
        <title>Depth-based differentiation of microbial function through sediment-hosted aquifers and enrichment of novel symbionts in the deep terrestrial subsurface.</title>
        <authorList>
            <person name="Probst A.J."/>
            <person name="Ladd B."/>
            <person name="Jarett J.K."/>
            <person name="Geller-Mcgrath D.E."/>
            <person name="Sieber C.M.K."/>
            <person name="Emerson J.B."/>
            <person name="Anantharaman K."/>
            <person name="Thomas B.C."/>
            <person name="Malmstrom R."/>
            <person name="Stieglmeier M."/>
            <person name="Klingl A."/>
            <person name="Woyke T."/>
            <person name="Ryan C.M."/>
            <person name="Banfield J.F."/>
        </authorList>
    </citation>
    <scope>NUCLEOTIDE SEQUENCE [LARGE SCALE GENOMIC DNA]</scope>
</reference>
<dbReference type="InterPro" id="IPR046348">
    <property type="entry name" value="SIS_dom_sf"/>
</dbReference>
<gene>
    <name evidence="4" type="ORF">COX77_04295</name>
</gene>
<comment type="caution">
    <text evidence="4">The sequence shown here is derived from an EMBL/GenBank/DDBJ whole genome shotgun (WGS) entry which is preliminary data.</text>
</comment>
<dbReference type="GO" id="GO:0097367">
    <property type="term" value="F:carbohydrate derivative binding"/>
    <property type="evidence" value="ECO:0007669"/>
    <property type="project" value="InterPro"/>
</dbReference>
<proteinExistence type="inferred from homology"/>
<dbReference type="PROSITE" id="PS51464">
    <property type="entry name" value="SIS"/>
    <property type="match status" value="1"/>
</dbReference>
<protein>
    <recommendedName>
        <fullName evidence="3">SIS domain-containing protein</fullName>
    </recommendedName>
</protein>
<evidence type="ECO:0000313" key="4">
    <source>
        <dbReference type="EMBL" id="PIZ98512.1"/>
    </source>
</evidence>